<evidence type="ECO:0000313" key="2">
    <source>
        <dbReference type="EMBL" id="XDP47147.1"/>
    </source>
</evidence>
<organism evidence="2">
    <name type="scientific">Sinomonas puerhi</name>
    <dbReference type="NCBI Taxonomy" id="3238584"/>
    <lineage>
        <taxon>Bacteria</taxon>
        <taxon>Bacillati</taxon>
        <taxon>Actinomycetota</taxon>
        <taxon>Actinomycetes</taxon>
        <taxon>Micrococcales</taxon>
        <taxon>Micrococcaceae</taxon>
        <taxon>Sinomonas</taxon>
    </lineage>
</organism>
<feature type="domain" description="SnoaL-like" evidence="1">
    <location>
        <begin position="11"/>
        <end position="121"/>
    </location>
</feature>
<dbReference type="InterPro" id="IPR037401">
    <property type="entry name" value="SnoaL-like"/>
</dbReference>
<accession>A0AB39L9L2</accession>
<name>A0AB39L9L2_9MICC</name>
<dbReference type="KEGG" id="spue:AB5L97_09305"/>
<dbReference type="SUPFAM" id="SSF54427">
    <property type="entry name" value="NTF2-like"/>
    <property type="match status" value="1"/>
</dbReference>
<dbReference type="AlphaFoldDB" id="A0AB39L9L2"/>
<protein>
    <submittedName>
        <fullName evidence="2">Nuclear transport factor 2 family protein</fullName>
    </submittedName>
</protein>
<gene>
    <name evidence="2" type="ORF">AB5L97_09305</name>
</gene>
<dbReference type="Pfam" id="PF12680">
    <property type="entry name" value="SnoaL_2"/>
    <property type="match status" value="1"/>
</dbReference>
<dbReference type="EMBL" id="CP163302">
    <property type="protein sequence ID" value="XDP47147.1"/>
    <property type="molecule type" value="Genomic_DNA"/>
</dbReference>
<sequence length="137" mass="15465">MDRHAMDQLIDRHWEAENSGDLDAAMATLHPNVFHDVVGSPIHPLRGRAAVRAFYADLHQNVQGESREPLVPRRYGQNFCVEDVLHRAVVTGTMLGIPGHGRAVTFRILHVWEFADGLISRENVWLDTNAIHQQLST</sequence>
<reference evidence="2" key="1">
    <citation type="submission" date="2024-07" db="EMBL/GenBank/DDBJ databases">
        <authorList>
            <person name="fu j."/>
        </authorList>
    </citation>
    <scope>NUCLEOTIDE SEQUENCE</scope>
    <source>
        <strain evidence="2">P10A9</strain>
    </source>
</reference>
<dbReference type="Gene3D" id="3.10.450.50">
    <property type="match status" value="1"/>
</dbReference>
<proteinExistence type="predicted"/>
<dbReference type="InterPro" id="IPR032710">
    <property type="entry name" value="NTF2-like_dom_sf"/>
</dbReference>
<dbReference type="RefSeq" id="WP_369047276.1">
    <property type="nucleotide sequence ID" value="NZ_CP163302.1"/>
</dbReference>
<evidence type="ECO:0000259" key="1">
    <source>
        <dbReference type="Pfam" id="PF12680"/>
    </source>
</evidence>